<keyword evidence="2" id="KW-0812">Transmembrane</keyword>
<dbReference type="Pfam" id="PF14584">
    <property type="entry name" value="DUF4446"/>
    <property type="match status" value="1"/>
</dbReference>
<reference evidence="3 4" key="1">
    <citation type="submission" date="2011-01" db="EMBL/GenBank/DDBJ databases">
        <authorList>
            <person name="Weinstock G."/>
            <person name="Sodergren E."/>
            <person name="Clifton S."/>
            <person name="Fulton L."/>
            <person name="Fulton B."/>
            <person name="Courtney L."/>
            <person name="Fronick C."/>
            <person name="Harrison M."/>
            <person name="Strong C."/>
            <person name="Farmer C."/>
            <person name="Delahaunty K."/>
            <person name="Markovic C."/>
            <person name="Hall O."/>
            <person name="Minx P."/>
            <person name="Tomlinson C."/>
            <person name="Mitreva M."/>
            <person name="Hou S."/>
            <person name="Chen J."/>
            <person name="Wollam A."/>
            <person name="Pepin K.H."/>
            <person name="Johnson M."/>
            <person name="Bhonagiri V."/>
            <person name="Zhang X."/>
            <person name="Suruliraj S."/>
            <person name="Warren W."/>
            <person name="Chinwalla A."/>
            <person name="Mardis E.R."/>
            <person name="Wilson R.K."/>
        </authorList>
    </citation>
    <scope>NUCLEOTIDE SEQUENCE [LARGE SCALE GENOMIC DNA]</scope>
    <source>
        <strain evidence="3 4">YIT 12067</strain>
    </source>
</reference>
<accession>E8LE82</accession>
<evidence type="ECO:0000256" key="1">
    <source>
        <dbReference type="SAM" id="Coils"/>
    </source>
</evidence>
<evidence type="ECO:0008006" key="5">
    <source>
        <dbReference type="Google" id="ProtNLM"/>
    </source>
</evidence>
<dbReference type="AlphaFoldDB" id="E8LE82"/>
<evidence type="ECO:0000313" key="4">
    <source>
        <dbReference type="Proteomes" id="UP000004923"/>
    </source>
</evidence>
<keyword evidence="2" id="KW-1133">Transmembrane helix</keyword>
<dbReference type="eggNOG" id="COG1196">
    <property type="taxonomic scope" value="Bacteria"/>
</dbReference>
<evidence type="ECO:0000256" key="2">
    <source>
        <dbReference type="SAM" id="Phobius"/>
    </source>
</evidence>
<evidence type="ECO:0000313" key="3">
    <source>
        <dbReference type="EMBL" id="EFY04846.1"/>
    </source>
</evidence>
<dbReference type="OrthoDB" id="5244042at2"/>
<dbReference type="Proteomes" id="UP000004923">
    <property type="component" value="Unassembled WGS sequence"/>
</dbReference>
<protein>
    <recommendedName>
        <fullName evidence="5">DUF4446 domain-containing protein</fullName>
    </recommendedName>
</protein>
<feature type="coiled-coil region" evidence="1">
    <location>
        <begin position="65"/>
        <end position="99"/>
    </location>
</feature>
<gene>
    <name evidence="3" type="ORF">HMPREF9443_01160</name>
</gene>
<name>E8LE82_9FIRM</name>
<keyword evidence="4" id="KW-1185">Reference proteome</keyword>
<comment type="caution">
    <text evidence="3">The sequence shown here is derived from an EMBL/GenBank/DDBJ whole genome shotgun (WGS) entry which is preliminary data.</text>
</comment>
<dbReference type="HOGENOM" id="CLU_101313_1_0_9"/>
<keyword evidence="2" id="KW-0472">Membrane</keyword>
<dbReference type="InterPro" id="IPR027981">
    <property type="entry name" value="DUF4446"/>
</dbReference>
<sequence>MRGLLLMEQANLLVNTHSAAIIIVLLLIVLVALGMCFSLQGKLNKLQKKYDFFTQGKEANIDVVLTDTLQELHALQNELAALQDEHQKLHAQVQNCLQNIKIVRYDAFDAMGGEMSYSLLLTDANNKGVIMTSIYGREESRCFAKDIDNGKSSYPLAEEEQRLL</sequence>
<dbReference type="EMBL" id="AEVN01000046">
    <property type="protein sequence ID" value="EFY04846.1"/>
    <property type="molecule type" value="Genomic_DNA"/>
</dbReference>
<proteinExistence type="predicted"/>
<organism evidence="3 4">
    <name type="scientific">Phascolarctobacterium succinatutens YIT 12067</name>
    <dbReference type="NCBI Taxonomy" id="626939"/>
    <lineage>
        <taxon>Bacteria</taxon>
        <taxon>Bacillati</taxon>
        <taxon>Bacillota</taxon>
        <taxon>Negativicutes</taxon>
        <taxon>Acidaminococcales</taxon>
        <taxon>Acidaminococcaceae</taxon>
        <taxon>Phascolarctobacterium</taxon>
    </lineage>
</organism>
<keyword evidence="1" id="KW-0175">Coiled coil</keyword>
<feature type="transmembrane region" description="Helical" evidence="2">
    <location>
        <begin position="20"/>
        <end position="39"/>
    </location>
</feature>